<accession>A0A0H2WHK8</accession>
<dbReference type="HOGENOM" id="CLU_3023175_0_0_4"/>
<gene>
    <name evidence="1" type="ordered locus">BMA0025</name>
</gene>
<protein>
    <submittedName>
        <fullName evidence="1">Uncharacterized protein</fullName>
    </submittedName>
</protein>
<evidence type="ECO:0000313" key="2">
    <source>
        <dbReference type="Proteomes" id="UP000006693"/>
    </source>
</evidence>
<dbReference type="KEGG" id="bma:BMA0025"/>
<name>A0A0H2WHK8_BURMA</name>
<proteinExistence type="predicted"/>
<dbReference type="Proteomes" id="UP000006693">
    <property type="component" value="Chromosome 1"/>
</dbReference>
<keyword evidence="2" id="KW-1185">Reference proteome</keyword>
<dbReference type="EMBL" id="CP000010">
    <property type="protein sequence ID" value="AAU48931.1"/>
    <property type="molecule type" value="Genomic_DNA"/>
</dbReference>
<dbReference type="AlphaFoldDB" id="A0A0H2WHK8"/>
<organism evidence="1 2">
    <name type="scientific">Burkholderia mallei (strain ATCC 23344)</name>
    <dbReference type="NCBI Taxonomy" id="243160"/>
    <lineage>
        <taxon>Bacteria</taxon>
        <taxon>Pseudomonadati</taxon>
        <taxon>Pseudomonadota</taxon>
        <taxon>Betaproteobacteria</taxon>
        <taxon>Burkholderiales</taxon>
        <taxon>Burkholderiaceae</taxon>
        <taxon>Burkholderia</taxon>
        <taxon>pseudomallei group</taxon>
    </lineage>
</organism>
<reference evidence="1 2" key="1">
    <citation type="journal article" date="2004" name="Proc. Natl. Acad. Sci. U.S.A.">
        <title>Structural flexibility in the Burkholderia mallei genome.</title>
        <authorList>
            <person name="Nierman W.C."/>
            <person name="DeShazer D."/>
            <person name="Kim H.S."/>
            <person name="Tettelin H."/>
            <person name="Nelson K.E."/>
            <person name="Feldblyum T."/>
            <person name="Ulrich R.L."/>
            <person name="Ronning C.M."/>
            <person name="Brinkac L.M."/>
            <person name="Daugherty S.C."/>
            <person name="Davidsen T.D."/>
            <person name="Deboy R.T."/>
            <person name="Dimitrov G."/>
            <person name="Dodson R.J."/>
            <person name="Durkin A.S."/>
            <person name="Gwinn M.L."/>
            <person name="Haft D.H."/>
            <person name="Khouri H."/>
            <person name="Kolonay J.F."/>
            <person name="Madupu R."/>
            <person name="Mohammoud Y."/>
            <person name="Nelson W.C."/>
            <person name="Radune D."/>
            <person name="Romero C.M."/>
            <person name="Sarria S."/>
            <person name="Selengut J."/>
            <person name="Shamblin C."/>
            <person name="Sullivan S.A."/>
            <person name="White O."/>
            <person name="Yu Y."/>
            <person name="Zafar N."/>
            <person name="Zhou L."/>
            <person name="Fraser C.M."/>
        </authorList>
    </citation>
    <scope>NUCLEOTIDE SEQUENCE [LARGE SCALE GENOMIC DNA]</scope>
    <source>
        <strain evidence="1 2">ATCC 23344</strain>
    </source>
</reference>
<evidence type="ECO:0000313" key="1">
    <source>
        <dbReference type="EMBL" id="AAU48931.1"/>
    </source>
</evidence>
<sequence>MTSNIKNQLIRNAFIRKRNLMVYVLNFDCVRLFSGMREAVIRHFVFMRGSADRQA</sequence>